<reference evidence="1 2" key="1">
    <citation type="submission" date="2013-10" db="EMBL/GenBank/DDBJ databases">
        <authorList>
            <person name="Ichikawa N."/>
            <person name="Kimura A."/>
            <person name="Ohji S."/>
            <person name="Hosoyama A."/>
            <person name="Fujita N."/>
        </authorList>
    </citation>
    <scope>NUCLEOTIDE SEQUENCE [LARGE SCALE GENOMIC DNA]</scope>
    <source>
        <strain evidence="1 2">NBRC 102217</strain>
    </source>
</reference>
<protein>
    <submittedName>
        <fullName evidence="1">Uncharacterized protein</fullName>
    </submittedName>
</protein>
<organism evidence="1 2">
    <name type="scientific">Vibrio halioticoli NBRC 102217</name>
    <dbReference type="NCBI Taxonomy" id="1219072"/>
    <lineage>
        <taxon>Bacteria</taxon>
        <taxon>Pseudomonadati</taxon>
        <taxon>Pseudomonadota</taxon>
        <taxon>Gammaproteobacteria</taxon>
        <taxon>Vibrionales</taxon>
        <taxon>Vibrionaceae</taxon>
        <taxon>Vibrio</taxon>
    </lineage>
</organism>
<dbReference type="eggNOG" id="ENOG5031NHW">
    <property type="taxonomic scope" value="Bacteria"/>
</dbReference>
<sequence length="80" mass="8879">MLTFITDIVNPKEPDLLANNQHETLLIISLEGQLLGRYTPPKGGWSHETLCDLAECFPQQWEFCGADALIGQCFVGSTEI</sequence>
<keyword evidence="2" id="KW-1185">Reference proteome</keyword>
<evidence type="ECO:0000313" key="2">
    <source>
        <dbReference type="Proteomes" id="UP000017800"/>
    </source>
</evidence>
<evidence type="ECO:0000313" key="1">
    <source>
        <dbReference type="EMBL" id="GAD91268.1"/>
    </source>
</evidence>
<gene>
    <name evidence="1" type="ORF">VHA01S_080_00080</name>
</gene>
<dbReference type="RefSeq" id="WP_023405560.1">
    <property type="nucleotide sequence ID" value="NZ_BAUJ01000080.1"/>
</dbReference>
<reference evidence="1 2" key="2">
    <citation type="submission" date="2013-11" db="EMBL/GenBank/DDBJ databases">
        <title>Whole genome shotgun sequence of Vibrio halioticoli NBRC 102217.</title>
        <authorList>
            <person name="Isaki S."/>
            <person name="Kimura A."/>
            <person name="Ohji S."/>
            <person name="Hosoyama A."/>
            <person name="Fujita N."/>
            <person name="Hashimoto M."/>
            <person name="Hosoyama Y."/>
            <person name="Yamazoe A."/>
        </authorList>
    </citation>
    <scope>NUCLEOTIDE SEQUENCE [LARGE SCALE GENOMIC DNA]</scope>
    <source>
        <strain evidence="1 2">NBRC 102217</strain>
    </source>
</reference>
<dbReference type="Proteomes" id="UP000017800">
    <property type="component" value="Unassembled WGS sequence"/>
</dbReference>
<comment type="caution">
    <text evidence="1">The sequence shown here is derived from an EMBL/GenBank/DDBJ whole genome shotgun (WGS) entry which is preliminary data.</text>
</comment>
<accession>V5FHQ1</accession>
<dbReference type="EMBL" id="BAUJ01000080">
    <property type="protein sequence ID" value="GAD91268.1"/>
    <property type="molecule type" value="Genomic_DNA"/>
</dbReference>
<dbReference type="AlphaFoldDB" id="V5FHQ1"/>
<dbReference type="OrthoDB" id="9153664at2"/>
<name>V5FHQ1_9VIBR</name>
<proteinExistence type="predicted"/>